<evidence type="ECO:0000313" key="3">
    <source>
        <dbReference type="Proteomes" id="UP001519293"/>
    </source>
</evidence>
<comment type="caution">
    <text evidence="2">The sequence shown here is derived from an EMBL/GenBank/DDBJ whole genome shotgun (WGS) entry which is preliminary data.</text>
</comment>
<feature type="signal peptide" evidence="1">
    <location>
        <begin position="1"/>
        <end position="23"/>
    </location>
</feature>
<accession>A0ABS4RFA1</accession>
<protein>
    <recommendedName>
        <fullName evidence="4">Lipoprotein</fullName>
    </recommendedName>
</protein>
<dbReference type="RefSeq" id="WP_066399908.1">
    <property type="nucleotide sequence ID" value="NZ_JAGIKZ010000010.1"/>
</dbReference>
<dbReference type="Proteomes" id="UP001519293">
    <property type="component" value="Unassembled WGS sequence"/>
</dbReference>
<proteinExistence type="predicted"/>
<keyword evidence="3" id="KW-1185">Reference proteome</keyword>
<keyword evidence="1" id="KW-0732">Signal</keyword>
<dbReference type="EMBL" id="JAGIKZ010000010">
    <property type="protein sequence ID" value="MBP2241587.1"/>
    <property type="molecule type" value="Genomic_DNA"/>
</dbReference>
<organism evidence="2 3">
    <name type="scientific">Cytobacillus eiseniae</name>
    <dbReference type="NCBI Taxonomy" id="762947"/>
    <lineage>
        <taxon>Bacteria</taxon>
        <taxon>Bacillati</taxon>
        <taxon>Bacillota</taxon>
        <taxon>Bacilli</taxon>
        <taxon>Bacillales</taxon>
        <taxon>Bacillaceae</taxon>
        <taxon>Cytobacillus</taxon>
    </lineage>
</organism>
<gene>
    <name evidence="2" type="ORF">J2Z40_002150</name>
</gene>
<evidence type="ECO:0008006" key="4">
    <source>
        <dbReference type="Google" id="ProtNLM"/>
    </source>
</evidence>
<evidence type="ECO:0000313" key="2">
    <source>
        <dbReference type="EMBL" id="MBP2241587.1"/>
    </source>
</evidence>
<reference evidence="2 3" key="1">
    <citation type="submission" date="2021-03" db="EMBL/GenBank/DDBJ databases">
        <title>Genomic Encyclopedia of Type Strains, Phase IV (KMG-IV): sequencing the most valuable type-strain genomes for metagenomic binning, comparative biology and taxonomic classification.</title>
        <authorList>
            <person name="Goeker M."/>
        </authorList>
    </citation>
    <scope>NUCLEOTIDE SEQUENCE [LARGE SCALE GENOMIC DNA]</scope>
    <source>
        <strain evidence="2 3">DSM 26675</strain>
    </source>
</reference>
<sequence>MKQFLKRSILIMAVMITSSCSFNDETTNMIIENVRSAFEEEGMELIVKEDKSETFNYPISKEAKYKFEGGTIYLFYGFNETKQIEGNIRATLAVTEFTYPPQVAYYDNFAIIFMPNTDRNKISEKVYLVLERLKK</sequence>
<evidence type="ECO:0000256" key="1">
    <source>
        <dbReference type="SAM" id="SignalP"/>
    </source>
</evidence>
<name>A0ABS4RFA1_9BACI</name>
<dbReference type="PROSITE" id="PS51257">
    <property type="entry name" value="PROKAR_LIPOPROTEIN"/>
    <property type="match status" value="1"/>
</dbReference>
<feature type="chain" id="PRO_5046660146" description="Lipoprotein" evidence="1">
    <location>
        <begin position="24"/>
        <end position="135"/>
    </location>
</feature>